<protein>
    <recommendedName>
        <fullName evidence="10">Zincin</fullName>
    </recommendedName>
</protein>
<evidence type="ECO:0000256" key="2">
    <source>
        <dbReference type="ARBA" id="ARBA00022670"/>
    </source>
</evidence>
<dbReference type="PANTHER" id="PTHR15910:SF1">
    <property type="entry name" value="ARCHAEMETZINCIN-2"/>
    <property type="match status" value="1"/>
</dbReference>
<name>A0A2J6PZJ7_9HELO</name>
<keyword evidence="6" id="KW-0482">Metalloprotease</keyword>
<dbReference type="AlphaFoldDB" id="A0A2J6PZJ7"/>
<evidence type="ECO:0000256" key="4">
    <source>
        <dbReference type="ARBA" id="ARBA00022801"/>
    </source>
</evidence>
<dbReference type="GO" id="GO:0006508">
    <property type="term" value="P:proteolysis"/>
    <property type="evidence" value="ECO:0007669"/>
    <property type="project" value="UniProtKB-KW"/>
</dbReference>
<dbReference type="InterPro" id="IPR024079">
    <property type="entry name" value="MetalloPept_cat_dom_sf"/>
</dbReference>
<comment type="cofactor">
    <cofactor evidence="1">
        <name>Zn(2+)</name>
        <dbReference type="ChEBI" id="CHEBI:29105"/>
    </cofactor>
</comment>
<keyword evidence="5" id="KW-0862">Zinc</keyword>
<dbReference type="Gene3D" id="3.40.390.10">
    <property type="entry name" value="Collagenase (Catalytic Domain)"/>
    <property type="match status" value="1"/>
</dbReference>
<dbReference type="GO" id="GO:0008237">
    <property type="term" value="F:metallopeptidase activity"/>
    <property type="evidence" value="ECO:0007669"/>
    <property type="project" value="UniProtKB-KW"/>
</dbReference>
<accession>A0A2J6PZJ7</accession>
<dbReference type="GO" id="GO:0046872">
    <property type="term" value="F:metal ion binding"/>
    <property type="evidence" value="ECO:0007669"/>
    <property type="project" value="UniProtKB-KW"/>
</dbReference>
<proteinExistence type="predicted"/>
<feature type="region of interest" description="Disordered" evidence="7">
    <location>
        <begin position="36"/>
        <end position="84"/>
    </location>
</feature>
<dbReference type="OrthoDB" id="2365600at2759"/>
<dbReference type="SUPFAM" id="SSF55486">
    <property type="entry name" value="Metalloproteases ('zincins'), catalytic domain"/>
    <property type="match status" value="1"/>
</dbReference>
<evidence type="ECO:0008006" key="10">
    <source>
        <dbReference type="Google" id="ProtNLM"/>
    </source>
</evidence>
<dbReference type="CDD" id="cd11375">
    <property type="entry name" value="Peptidase_M54"/>
    <property type="match status" value="1"/>
</dbReference>
<dbReference type="EMBL" id="KZ613489">
    <property type="protein sequence ID" value="PMD19451.1"/>
    <property type="molecule type" value="Genomic_DNA"/>
</dbReference>
<evidence type="ECO:0000313" key="8">
    <source>
        <dbReference type="EMBL" id="PMD19451.1"/>
    </source>
</evidence>
<sequence length="455" mass="50825">MPPRTKSKVCTHQNLIFTPSPHAHEAGYKQPTLAQREAAANPQGSLLLPSESGRQTPGPKESTFPAPLVLPDDELSRDPKYPAQSTRDWLMGGYRNTVTKKRKTIYVLPPPGCGVGSESVKGWTVPRLGKHGKHVKGEKDQREGWTERATEDVLGYLRAFYWGMEVKMLDVGEGLKFMRDGPKKEESPTLWLSTNKPDDLIGIRTRATPQGAFSHQLNLIDLLEFAIEILPQDAFALLMLVEHDMFEDQEDEFVCGRAYGGSRVAVITTARYNPALDVIQGVERAHAWPASHCQEYIQRCAQPRKKRQKMATVEEEQQGERVSPMRTAVTAHTSLPPLNLSPSSAAVSGLWLGRVCRTVSHELGHCFGIDHCVSYACCMQGSASIIEDARQPPYLCPVDLAKVLRATGADEKIMERYRALDEFCKRFSEVHLFEAFGKWIEGRLVELDASEVDRS</sequence>
<gene>
    <name evidence="8" type="ORF">NA56DRAFT_575581</name>
</gene>
<evidence type="ECO:0000256" key="1">
    <source>
        <dbReference type="ARBA" id="ARBA00001947"/>
    </source>
</evidence>
<evidence type="ECO:0000256" key="5">
    <source>
        <dbReference type="ARBA" id="ARBA00022833"/>
    </source>
</evidence>
<keyword evidence="2" id="KW-0645">Protease</keyword>
<evidence type="ECO:0000256" key="7">
    <source>
        <dbReference type="SAM" id="MobiDB-lite"/>
    </source>
</evidence>
<evidence type="ECO:0000256" key="3">
    <source>
        <dbReference type="ARBA" id="ARBA00022723"/>
    </source>
</evidence>
<keyword evidence="9" id="KW-1185">Reference proteome</keyword>
<evidence type="ECO:0000256" key="6">
    <source>
        <dbReference type="ARBA" id="ARBA00023049"/>
    </source>
</evidence>
<organism evidence="8 9">
    <name type="scientific">Hyaloscypha hepaticicola</name>
    <dbReference type="NCBI Taxonomy" id="2082293"/>
    <lineage>
        <taxon>Eukaryota</taxon>
        <taxon>Fungi</taxon>
        <taxon>Dikarya</taxon>
        <taxon>Ascomycota</taxon>
        <taxon>Pezizomycotina</taxon>
        <taxon>Leotiomycetes</taxon>
        <taxon>Helotiales</taxon>
        <taxon>Hyaloscyphaceae</taxon>
        <taxon>Hyaloscypha</taxon>
    </lineage>
</organism>
<dbReference type="PANTHER" id="PTHR15910">
    <property type="entry name" value="ARCHAEMETZINCIN"/>
    <property type="match status" value="1"/>
</dbReference>
<reference evidence="8 9" key="1">
    <citation type="submission" date="2016-05" db="EMBL/GenBank/DDBJ databases">
        <title>A degradative enzymes factory behind the ericoid mycorrhizal symbiosis.</title>
        <authorList>
            <consortium name="DOE Joint Genome Institute"/>
            <person name="Martino E."/>
            <person name="Morin E."/>
            <person name="Grelet G."/>
            <person name="Kuo A."/>
            <person name="Kohler A."/>
            <person name="Daghino S."/>
            <person name="Barry K."/>
            <person name="Choi C."/>
            <person name="Cichocki N."/>
            <person name="Clum A."/>
            <person name="Copeland A."/>
            <person name="Hainaut M."/>
            <person name="Haridas S."/>
            <person name="Labutti K."/>
            <person name="Lindquist E."/>
            <person name="Lipzen A."/>
            <person name="Khouja H.-R."/>
            <person name="Murat C."/>
            <person name="Ohm R."/>
            <person name="Olson A."/>
            <person name="Spatafora J."/>
            <person name="Veneault-Fourrey C."/>
            <person name="Henrissat B."/>
            <person name="Grigoriev I."/>
            <person name="Martin F."/>
            <person name="Perotto S."/>
        </authorList>
    </citation>
    <scope>NUCLEOTIDE SEQUENCE [LARGE SCALE GENOMIC DNA]</scope>
    <source>
        <strain evidence="8 9">UAMH 7357</strain>
    </source>
</reference>
<dbReference type="Proteomes" id="UP000235672">
    <property type="component" value="Unassembled WGS sequence"/>
</dbReference>
<dbReference type="InterPro" id="IPR012962">
    <property type="entry name" value="Pept_M54_archaemetzincn"/>
</dbReference>
<keyword evidence="3" id="KW-0479">Metal-binding</keyword>
<evidence type="ECO:0000313" key="9">
    <source>
        <dbReference type="Proteomes" id="UP000235672"/>
    </source>
</evidence>
<keyword evidence="4" id="KW-0378">Hydrolase</keyword>
<dbReference type="Pfam" id="PF07998">
    <property type="entry name" value="Peptidase_M54"/>
    <property type="match status" value="1"/>
</dbReference>